<dbReference type="InterPro" id="IPR011990">
    <property type="entry name" value="TPR-like_helical_dom_sf"/>
</dbReference>
<accession>K5W9G6</accession>
<keyword evidence="3" id="KW-1185">Reference proteome</keyword>
<sequence>MWWEDLQNFLLVGRHLPQWPGLRALRHLIFNIPPPDEDDETVVTAPGTISCVPTAGKNRVALLTILSSALFARLARTYNRKIIENAITSARKALSLSPPTDDRDAALLYSLAELLLCRFELIGRPADLDQCIEYARAAVSCCPPESPARPMSLDVLSRSLLSRYEHLGESGDLEEAIGHAQEAASLCSAGHLDYPQALATVAAGLLTRSKCTGKLDDMAQSVSLSYEALSHCSPAMPIRLVLLDILVPALITRFTHEGRQEDLEKSIEYGNKALALSPQGRPDRPLSVVNLAVAKWTRFVFASRREDIEDSVASLRQVAEPLSSGATIRAVALGRLADALRHRFMSYGALEDLEESIVLGKEALSTCDPHAPSRAMILNSLASSFGQRFGYAGEDEDFNLSMEYIRESLSLCPPGAVSRPDLLLNLAVASEIWFCGSGESDALTQSVGSARAALLLCSHVHPHRHRILEQLWKSLGRVFEQTGDLEDLEQCINYLEMALASLSQEAPLPPSDLMTYVNTISALASALAERSDLTTGGHRDDDLSRSVDLSYKALALCPIGHPSRYRVIDSLAFALRIRFGINGNLDDLDNAIIYMRESLEIKSDSLGFLNRLSTITALASALSSHFRLTRQPDDLRDSIKYSYEALSLCPPGHSGRAAVLWTLSSSLGGRFNMTRQSEDLNRSISFLREAISVDQDHKSPYHMNLLSALTQYLCIRANEIRRDAEARAEDLRECMRYIEVELHLCPPGDPDRSGVIRRFAQYHLCQYEQTRDPEDMQKAIDHFREALSLSNSSSLHLVNSLGRALIGRYRALQAVEDLDECIDQGHRMLSLYPLEQGHPEHIDLLYNLASSLGERHDKTGDQEDVSNAILYAREGALLESTAYRLRQLDCAILWAHLAHENGHHSAMEAYHRSLELLLRDLAITPTLEMQHEVAQNQQSLTLDAAAYAISQGDLELAGRMLEAVSTSANPFIPVSDAGERSDLYGHMLETKRRLSAELDDVIDQIRAKIPGFLRPPSYDRLKAASAEGPVIIVNSSRFRSDALILGPGDTLSCVKLVDVFFKRAVDLANDLLGARESLSTAPKKYDRVLRRTLEELADLVVGPVVERLKELGVKKGSRIWWCPTFAVSILPLHAAGPIAMPELRSSKGKVYLPDLYIPSYTPTLTALIESRATGGGRRVKHEGLLGVALLDRTLGAVGKEVEVLRAHFADSSLTLAIESHCNRETVTAGLVERPWVHFSCHGTLKAGEPLSSAFILSGGERITLLDIIKAGLHRDNAELAVLSACHTAEWTPDSALDEALNLAAAMQFSGFKSVVGTMWQLQDEDGPTFAKAFYDALFAEQRDKSDTPQGSEVGFKRAARALCSAAKEMRRNGANLERWVNFVHIGA</sequence>
<gene>
    <name evidence="2" type="ORF">PHACADRAFT_133212</name>
</gene>
<dbReference type="GeneID" id="18908256"/>
<dbReference type="InParanoid" id="K5W9G6"/>
<dbReference type="SUPFAM" id="SSF81901">
    <property type="entry name" value="HCP-like"/>
    <property type="match status" value="1"/>
</dbReference>
<dbReference type="RefSeq" id="XP_007390054.1">
    <property type="nucleotide sequence ID" value="XM_007389992.1"/>
</dbReference>
<dbReference type="PANTHER" id="PTHR10098">
    <property type="entry name" value="RAPSYN-RELATED"/>
    <property type="match status" value="1"/>
</dbReference>
<dbReference type="Proteomes" id="UP000008370">
    <property type="component" value="Unassembled WGS sequence"/>
</dbReference>
<name>K5W9G6_PHACS</name>
<proteinExistence type="predicted"/>
<dbReference type="Pfam" id="PF12770">
    <property type="entry name" value="CHAT"/>
    <property type="match status" value="1"/>
</dbReference>
<dbReference type="KEGG" id="pco:PHACADRAFT_133212"/>
<feature type="domain" description="CHAT" evidence="1">
    <location>
        <begin position="1091"/>
        <end position="1386"/>
    </location>
</feature>
<dbReference type="InterPro" id="IPR024983">
    <property type="entry name" value="CHAT_dom"/>
</dbReference>
<dbReference type="PANTHER" id="PTHR10098:SF108">
    <property type="entry name" value="TETRATRICOPEPTIDE REPEAT PROTEIN 28"/>
    <property type="match status" value="1"/>
</dbReference>
<dbReference type="OrthoDB" id="3169018at2759"/>
<organism evidence="2 3">
    <name type="scientific">Phanerochaete carnosa (strain HHB-10118-sp)</name>
    <name type="common">White-rot fungus</name>
    <name type="synonym">Peniophora carnosa</name>
    <dbReference type="NCBI Taxonomy" id="650164"/>
    <lineage>
        <taxon>Eukaryota</taxon>
        <taxon>Fungi</taxon>
        <taxon>Dikarya</taxon>
        <taxon>Basidiomycota</taxon>
        <taxon>Agaricomycotina</taxon>
        <taxon>Agaricomycetes</taxon>
        <taxon>Polyporales</taxon>
        <taxon>Phanerochaetaceae</taxon>
        <taxon>Phanerochaete</taxon>
    </lineage>
</organism>
<dbReference type="HOGENOM" id="CLU_001305_0_1_1"/>
<dbReference type="Gene3D" id="1.25.40.10">
    <property type="entry name" value="Tetratricopeptide repeat domain"/>
    <property type="match status" value="4"/>
</dbReference>
<dbReference type="EMBL" id="JH930468">
    <property type="protein sequence ID" value="EKM60603.1"/>
    <property type="molecule type" value="Genomic_DNA"/>
</dbReference>
<evidence type="ECO:0000313" key="2">
    <source>
        <dbReference type="EMBL" id="EKM60603.1"/>
    </source>
</evidence>
<protein>
    <recommendedName>
        <fullName evidence="1">CHAT domain-containing protein</fullName>
    </recommendedName>
</protein>
<evidence type="ECO:0000259" key="1">
    <source>
        <dbReference type="Pfam" id="PF12770"/>
    </source>
</evidence>
<evidence type="ECO:0000313" key="3">
    <source>
        <dbReference type="Proteomes" id="UP000008370"/>
    </source>
</evidence>
<reference evidence="2 3" key="1">
    <citation type="journal article" date="2012" name="BMC Genomics">
        <title>Comparative genomics of the white-rot fungi, Phanerochaete carnosa and P. chrysosporium, to elucidate the genetic basis of the distinct wood types they colonize.</title>
        <authorList>
            <person name="Suzuki H."/>
            <person name="MacDonald J."/>
            <person name="Syed K."/>
            <person name="Salamov A."/>
            <person name="Hori C."/>
            <person name="Aerts A."/>
            <person name="Henrissat B."/>
            <person name="Wiebenga A."/>
            <person name="vanKuyk P.A."/>
            <person name="Barry K."/>
            <person name="Lindquist E."/>
            <person name="LaButti K."/>
            <person name="Lapidus A."/>
            <person name="Lucas S."/>
            <person name="Coutinho P."/>
            <person name="Gong Y."/>
            <person name="Samejima M."/>
            <person name="Mahadevan R."/>
            <person name="Abou-Zaid M."/>
            <person name="de Vries R.P."/>
            <person name="Igarashi K."/>
            <person name="Yadav J.S."/>
            <person name="Grigoriev I.V."/>
            <person name="Master E.R."/>
        </authorList>
    </citation>
    <scope>NUCLEOTIDE SEQUENCE [LARGE SCALE GENOMIC DNA]</scope>
    <source>
        <strain evidence="2 3">HHB-10118-sp</strain>
    </source>
</reference>
<dbReference type="SUPFAM" id="SSF48452">
    <property type="entry name" value="TPR-like"/>
    <property type="match status" value="1"/>
</dbReference>